<organism evidence="2 3">
    <name type="scientific">Trypanosoma conorhini</name>
    <dbReference type="NCBI Taxonomy" id="83891"/>
    <lineage>
        <taxon>Eukaryota</taxon>
        <taxon>Discoba</taxon>
        <taxon>Euglenozoa</taxon>
        <taxon>Kinetoplastea</taxon>
        <taxon>Metakinetoplastina</taxon>
        <taxon>Trypanosomatida</taxon>
        <taxon>Trypanosomatidae</taxon>
        <taxon>Trypanosoma</taxon>
    </lineage>
</organism>
<dbReference type="Proteomes" id="UP000284403">
    <property type="component" value="Unassembled WGS sequence"/>
</dbReference>
<gene>
    <name evidence="2" type="ORF">Tco025E_09305</name>
</gene>
<keyword evidence="3" id="KW-1185">Reference proteome</keyword>
<dbReference type="EMBL" id="MKKU01001063">
    <property type="protein sequence ID" value="RNE98130.1"/>
    <property type="molecule type" value="Genomic_DNA"/>
</dbReference>
<accession>A0A422MY84</accession>
<sequence>LFLFFPFHACRGSLWWAPGGERSAEGAAQPAAWQRHAKRDRRAWGEAEGRRQKAMREWRAARKWKKKEACVWVGLTERRGGRKVAEAAALPAGTVPPLSPRLSRLGQMCRRLNGARNGSGVRHDD</sequence>
<feature type="non-terminal residue" evidence="2">
    <location>
        <position position="1"/>
    </location>
</feature>
<evidence type="ECO:0000313" key="2">
    <source>
        <dbReference type="EMBL" id="RNE98130.1"/>
    </source>
</evidence>
<comment type="caution">
    <text evidence="2">The sequence shown here is derived from an EMBL/GenBank/DDBJ whole genome shotgun (WGS) entry which is preliminary data.</text>
</comment>
<name>A0A422MY84_9TRYP</name>
<dbReference type="GeneID" id="40322916"/>
<evidence type="ECO:0000256" key="1">
    <source>
        <dbReference type="SAM" id="MobiDB-lite"/>
    </source>
</evidence>
<dbReference type="RefSeq" id="XP_029223772.1">
    <property type="nucleotide sequence ID" value="XM_029376125.1"/>
</dbReference>
<reference evidence="2 3" key="1">
    <citation type="journal article" date="2018" name="BMC Genomics">
        <title>Genomic comparison of Trypanosoma conorhini and Trypanosoma rangeli to Trypanosoma cruzi strains of high and low virulence.</title>
        <authorList>
            <person name="Bradwell K.R."/>
            <person name="Koparde V.N."/>
            <person name="Matveyev A.V."/>
            <person name="Serrano M.G."/>
            <person name="Alves J.M."/>
            <person name="Parikh H."/>
            <person name="Huang B."/>
            <person name="Lee V."/>
            <person name="Espinosa-Alvarez O."/>
            <person name="Ortiz P.A."/>
            <person name="Costa-Martins A.G."/>
            <person name="Teixeira M.M."/>
            <person name="Buck G.A."/>
        </authorList>
    </citation>
    <scope>NUCLEOTIDE SEQUENCE [LARGE SCALE GENOMIC DNA]</scope>
    <source>
        <strain evidence="2 3">025E</strain>
    </source>
</reference>
<proteinExistence type="predicted"/>
<feature type="region of interest" description="Disordered" evidence="1">
    <location>
        <begin position="21"/>
        <end position="51"/>
    </location>
</feature>
<dbReference type="AlphaFoldDB" id="A0A422MY84"/>
<protein>
    <submittedName>
        <fullName evidence="2">Uncharacterized protein</fullName>
    </submittedName>
</protein>
<feature type="compositionally biased region" description="Basic and acidic residues" evidence="1">
    <location>
        <begin position="42"/>
        <end position="51"/>
    </location>
</feature>
<evidence type="ECO:0000313" key="3">
    <source>
        <dbReference type="Proteomes" id="UP000284403"/>
    </source>
</evidence>